<feature type="region of interest" description="Disordered" evidence="1">
    <location>
        <begin position="1"/>
        <end position="29"/>
    </location>
</feature>
<feature type="compositionally biased region" description="Polar residues" evidence="1">
    <location>
        <begin position="1"/>
        <end position="12"/>
    </location>
</feature>
<evidence type="ECO:0000313" key="3">
    <source>
        <dbReference type="Proteomes" id="UP001302602"/>
    </source>
</evidence>
<protein>
    <submittedName>
        <fullName evidence="2">Uncharacterized protein</fullName>
    </submittedName>
</protein>
<comment type="caution">
    <text evidence="2">The sequence shown here is derived from an EMBL/GenBank/DDBJ whole genome shotgun (WGS) entry which is preliminary data.</text>
</comment>
<organism evidence="2 3">
    <name type="scientific">Parathielavia appendiculata</name>
    <dbReference type="NCBI Taxonomy" id="2587402"/>
    <lineage>
        <taxon>Eukaryota</taxon>
        <taxon>Fungi</taxon>
        <taxon>Dikarya</taxon>
        <taxon>Ascomycota</taxon>
        <taxon>Pezizomycotina</taxon>
        <taxon>Sordariomycetes</taxon>
        <taxon>Sordariomycetidae</taxon>
        <taxon>Sordariales</taxon>
        <taxon>Chaetomiaceae</taxon>
        <taxon>Parathielavia</taxon>
    </lineage>
</organism>
<dbReference type="AlphaFoldDB" id="A0AAN6YZ97"/>
<keyword evidence="3" id="KW-1185">Reference proteome</keyword>
<name>A0AAN6YZ97_9PEZI</name>
<proteinExistence type="predicted"/>
<sequence>MHTTQEEVNQTAVGKVGRANQAAGVREEGDRASGVITTTCLADIPFGSDAVRRSPRQRHVLESPSFAIDTMVPRTRDIAAGLVVQSTATVRGSCRVTTAQNSVLPNHALSPLCPFNSLDTECEGSRCGDYADSHFGKQPPCMKLCLNTSLHGWTIAGRYSERLLFAEDTRRQKVHMI</sequence>
<reference evidence="2" key="1">
    <citation type="journal article" date="2023" name="Mol. Phylogenet. Evol.">
        <title>Genome-scale phylogeny and comparative genomics of the fungal order Sordariales.</title>
        <authorList>
            <person name="Hensen N."/>
            <person name="Bonometti L."/>
            <person name="Westerberg I."/>
            <person name="Brannstrom I.O."/>
            <person name="Guillou S."/>
            <person name="Cros-Aarteil S."/>
            <person name="Calhoun S."/>
            <person name="Haridas S."/>
            <person name="Kuo A."/>
            <person name="Mondo S."/>
            <person name="Pangilinan J."/>
            <person name="Riley R."/>
            <person name="LaButti K."/>
            <person name="Andreopoulos B."/>
            <person name="Lipzen A."/>
            <person name="Chen C."/>
            <person name="Yan M."/>
            <person name="Daum C."/>
            <person name="Ng V."/>
            <person name="Clum A."/>
            <person name="Steindorff A."/>
            <person name="Ohm R.A."/>
            <person name="Martin F."/>
            <person name="Silar P."/>
            <person name="Natvig D.O."/>
            <person name="Lalanne C."/>
            <person name="Gautier V."/>
            <person name="Ament-Velasquez S.L."/>
            <person name="Kruys A."/>
            <person name="Hutchinson M.I."/>
            <person name="Powell A.J."/>
            <person name="Barry K."/>
            <person name="Miller A.N."/>
            <person name="Grigoriev I.V."/>
            <person name="Debuchy R."/>
            <person name="Gladieux P."/>
            <person name="Hiltunen Thoren M."/>
            <person name="Johannesson H."/>
        </authorList>
    </citation>
    <scope>NUCLEOTIDE SEQUENCE</scope>
    <source>
        <strain evidence="2">CBS 731.68</strain>
    </source>
</reference>
<gene>
    <name evidence="2" type="ORF">N657DRAFT_316835</name>
</gene>
<dbReference type="Proteomes" id="UP001302602">
    <property type="component" value="Unassembled WGS sequence"/>
</dbReference>
<dbReference type="GeneID" id="87823538"/>
<reference evidence="2" key="2">
    <citation type="submission" date="2023-05" db="EMBL/GenBank/DDBJ databases">
        <authorList>
            <consortium name="Lawrence Berkeley National Laboratory"/>
            <person name="Steindorff A."/>
            <person name="Hensen N."/>
            <person name="Bonometti L."/>
            <person name="Westerberg I."/>
            <person name="Brannstrom I.O."/>
            <person name="Guillou S."/>
            <person name="Cros-Aarteil S."/>
            <person name="Calhoun S."/>
            <person name="Haridas S."/>
            <person name="Kuo A."/>
            <person name="Mondo S."/>
            <person name="Pangilinan J."/>
            <person name="Riley R."/>
            <person name="Labutti K."/>
            <person name="Andreopoulos B."/>
            <person name="Lipzen A."/>
            <person name="Chen C."/>
            <person name="Yanf M."/>
            <person name="Daum C."/>
            <person name="Ng V."/>
            <person name="Clum A."/>
            <person name="Ohm R."/>
            <person name="Martin F."/>
            <person name="Silar P."/>
            <person name="Natvig D."/>
            <person name="Lalanne C."/>
            <person name="Gautier V."/>
            <person name="Ament-Velasquez S.L."/>
            <person name="Kruys A."/>
            <person name="Hutchinson M.I."/>
            <person name="Powell A.J."/>
            <person name="Barry K."/>
            <person name="Miller A.N."/>
            <person name="Grigoriev I.V."/>
            <person name="Debuchy R."/>
            <person name="Gladieux P."/>
            <person name="Thoren M.H."/>
            <person name="Johannesson H."/>
        </authorList>
    </citation>
    <scope>NUCLEOTIDE SEQUENCE</scope>
    <source>
        <strain evidence="2">CBS 731.68</strain>
    </source>
</reference>
<dbReference type="RefSeq" id="XP_062642955.1">
    <property type="nucleotide sequence ID" value="XM_062786770.1"/>
</dbReference>
<evidence type="ECO:0000313" key="2">
    <source>
        <dbReference type="EMBL" id="KAK4119182.1"/>
    </source>
</evidence>
<accession>A0AAN6YZ97</accession>
<evidence type="ECO:0000256" key="1">
    <source>
        <dbReference type="SAM" id="MobiDB-lite"/>
    </source>
</evidence>
<dbReference type="EMBL" id="MU853252">
    <property type="protein sequence ID" value="KAK4119182.1"/>
    <property type="molecule type" value="Genomic_DNA"/>
</dbReference>